<protein>
    <submittedName>
        <fullName evidence="1">Uncharacterized protein</fullName>
    </submittedName>
</protein>
<dbReference type="HOGENOM" id="CLU_2359529_0_0_1"/>
<proteinExistence type="predicted"/>
<dbReference type="GeneID" id="27347247"/>
<sequence length="96" mass="11379">MEARRFYEAQWAYILLRLKFQKNLYRERERVIPIHQRQRVNSKGGISSVWEIVVLEDFVDPRLRERASSARFMNASDNLGYLSPVFMAPSCFLPNV</sequence>
<dbReference type="EMBL" id="KN847043">
    <property type="protein sequence ID" value="KIW28385.1"/>
    <property type="molecule type" value="Genomic_DNA"/>
</dbReference>
<name>A0A0D2CDP0_9EURO</name>
<evidence type="ECO:0000313" key="1">
    <source>
        <dbReference type="EMBL" id="KIW28385.1"/>
    </source>
</evidence>
<dbReference type="AlphaFoldDB" id="A0A0D2CDP0"/>
<dbReference type="RefSeq" id="XP_016248601.1">
    <property type="nucleotide sequence ID" value="XM_016395182.1"/>
</dbReference>
<reference evidence="1 2" key="1">
    <citation type="submission" date="2015-01" db="EMBL/GenBank/DDBJ databases">
        <title>The Genome Sequence of Cladophialophora immunda CBS83496.</title>
        <authorList>
            <consortium name="The Broad Institute Genomics Platform"/>
            <person name="Cuomo C."/>
            <person name="de Hoog S."/>
            <person name="Gorbushina A."/>
            <person name="Stielow B."/>
            <person name="Teixiera M."/>
            <person name="Abouelleil A."/>
            <person name="Chapman S.B."/>
            <person name="Priest M."/>
            <person name="Young S.K."/>
            <person name="Wortman J."/>
            <person name="Nusbaum C."/>
            <person name="Birren B."/>
        </authorList>
    </citation>
    <scope>NUCLEOTIDE SEQUENCE [LARGE SCALE GENOMIC DNA]</scope>
    <source>
        <strain evidence="1 2">CBS 83496</strain>
    </source>
</reference>
<dbReference type="Proteomes" id="UP000054466">
    <property type="component" value="Unassembled WGS sequence"/>
</dbReference>
<organism evidence="1 2">
    <name type="scientific">Cladophialophora immunda</name>
    <dbReference type="NCBI Taxonomy" id="569365"/>
    <lineage>
        <taxon>Eukaryota</taxon>
        <taxon>Fungi</taxon>
        <taxon>Dikarya</taxon>
        <taxon>Ascomycota</taxon>
        <taxon>Pezizomycotina</taxon>
        <taxon>Eurotiomycetes</taxon>
        <taxon>Chaetothyriomycetidae</taxon>
        <taxon>Chaetothyriales</taxon>
        <taxon>Herpotrichiellaceae</taxon>
        <taxon>Cladophialophora</taxon>
    </lineage>
</organism>
<gene>
    <name evidence="1" type="ORF">PV07_08053</name>
</gene>
<keyword evidence="2" id="KW-1185">Reference proteome</keyword>
<accession>A0A0D2CDP0</accession>
<dbReference type="VEuPathDB" id="FungiDB:PV07_08053"/>
<evidence type="ECO:0000313" key="2">
    <source>
        <dbReference type="Proteomes" id="UP000054466"/>
    </source>
</evidence>